<dbReference type="NCBIfam" id="NF040919">
    <property type="entry name" value="Clostri_philic"/>
    <property type="match status" value="1"/>
</dbReference>
<evidence type="ECO:0000313" key="3">
    <source>
        <dbReference type="Proteomes" id="UP000010420"/>
    </source>
</evidence>
<feature type="region of interest" description="Disordered" evidence="1">
    <location>
        <begin position="1"/>
        <end position="50"/>
    </location>
</feature>
<dbReference type="Proteomes" id="UP000010420">
    <property type="component" value="Unassembled WGS sequence"/>
</dbReference>
<organism evidence="2 3">
    <name type="scientific">Clostridium celatum DSM 1785</name>
    <dbReference type="NCBI Taxonomy" id="545697"/>
    <lineage>
        <taxon>Bacteria</taxon>
        <taxon>Bacillati</taxon>
        <taxon>Bacillota</taxon>
        <taxon>Clostridia</taxon>
        <taxon>Eubacteriales</taxon>
        <taxon>Clostridiaceae</taxon>
        <taxon>Clostridium</taxon>
    </lineage>
</organism>
<feature type="compositionally biased region" description="Basic and acidic residues" evidence="1">
    <location>
        <begin position="34"/>
        <end position="50"/>
    </location>
</feature>
<dbReference type="HOGENOM" id="CLU_3116307_0_0_9"/>
<reference evidence="2 3" key="1">
    <citation type="submission" date="2012-05" db="EMBL/GenBank/DDBJ databases">
        <authorList>
            <person name="Weinstock G."/>
            <person name="Sodergren E."/>
            <person name="Lobos E.A."/>
            <person name="Fulton L."/>
            <person name="Fulton R."/>
            <person name="Courtney L."/>
            <person name="Fronick C."/>
            <person name="O'Laughlin M."/>
            <person name="Godfrey J."/>
            <person name="Wilson R.M."/>
            <person name="Miner T."/>
            <person name="Farmer C."/>
            <person name="Delehaunty K."/>
            <person name="Cordes M."/>
            <person name="Minx P."/>
            <person name="Tomlinson C."/>
            <person name="Chen J."/>
            <person name="Wollam A."/>
            <person name="Pepin K.H."/>
            <person name="Bhonagiri V."/>
            <person name="Zhang X."/>
            <person name="Suruliraj S."/>
            <person name="Warren W."/>
            <person name="Mitreva M."/>
            <person name="Mardis E.R."/>
            <person name="Wilson R.K."/>
        </authorList>
    </citation>
    <scope>NUCLEOTIDE SEQUENCE [LARGE SCALE GENOMIC DNA]</scope>
    <source>
        <strain evidence="2 3">DSM 1785</strain>
    </source>
</reference>
<feature type="compositionally biased region" description="Basic and acidic residues" evidence="1">
    <location>
        <begin position="10"/>
        <end position="23"/>
    </location>
</feature>
<keyword evidence="3" id="KW-1185">Reference proteome</keyword>
<sequence>MKGVSQMSTDKFKDKKYQKGERRQRIHQNQDNVGNDKNKNEYKSFDGEEL</sequence>
<dbReference type="PATRIC" id="fig|545697.3.peg.3142"/>
<comment type="caution">
    <text evidence="2">The sequence shown here is derived from an EMBL/GenBank/DDBJ whole genome shotgun (WGS) entry which is preliminary data.</text>
</comment>
<accession>L1Q3A8</accession>
<protein>
    <submittedName>
        <fullName evidence="2">Uncharacterized protein</fullName>
    </submittedName>
</protein>
<gene>
    <name evidence="2" type="ORF">HMPREF0216_03212</name>
</gene>
<dbReference type="EMBL" id="AMEZ01000125">
    <property type="protein sequence ID" value="EKY22489.1"/>
    <property type="molecule type" value="Genomic_DNA"/>
</dbReference>
<dbReference type="AlphaFoldDB" id="L1Q3A8"/>
<evidence type="ECO:0000256" key="1">
    <source>
        <dbReference type="SAM" id="MobiDB-lite"/>
    </source>
</evidence>
<proteinExistence type="predicted"/>
<dbReference type="STRING" id="545697.HMPREF0216_03212"/>
<name>L1Q3A8_9CLOT</name>
<evidence type="ECO:0000313" key="2">
    <source>
        <dbReference type="EMBL" id="EKY22489.1"/>
    </source>
</evidence>